<keyword evidence="12" id="KW-0175">Coiled coil</keyword>
<dbReference type="InterPro" id="IPR018163">
    <property type="entry name" value="Thr/Ala-tRNA-synth_IIc_edit"/>
</dbReference>
<keyword evidence="7" id="KW-0067">ATP-binding</keyword>
<dbReference type="PROSITE" id="PS51880">
    <property type="entry name" value="TGS"/>
    <property type="match status" value="1"/>
</dbReference>
<evidence type="ECO:0000256" key="9">
    <source>
        <dbReference type="ARBA" id="ARBA00023146"/>
    </source>
</evidence>
<dbReference type="GO" id="GO:0006435">
    <property type="term" value="P:threonyl-tRNA aminoacylation"/>
    <property type="evidence" value="ECO:0007669"/>
    <property type="project" value="TreeGrafter"/>
</dbReference>
<keyword evidence="8" id="KW-0648">Protein biosynthesis</keyword>
<dbReference type="GO" id="GO:0005524">
    <property type="term" value="F:ATP binding"/>
    <property type="evidence" value="ECO:0007669"/>
    <property type="project" value="UniProtKB-KW"/>
</dbReference>
<dbReference type="InterPro" id="IPR045864">
    <property type="entry name" value="aa-tRNA-synth_II/BPL/LPL"/>
</dbReference>
<dbReference type="PANTHER" id="PTHR11451">
    <property type="entry name" value="THREONINE-TRNA LIGASE"/>
    <property type="match status" value="1"/>
</dbReference>
<organism evidence="14">
    <name type="scientific">marine metagenome</name>
    <dbReference type="NCBI Taxonomy" id="408172"/>
    <lineage>
        <taxon>unclassified sequences</taxon>
        <taxon>metagenomes</taxon>
        <taxon>ecological metagenomes</taxon>
    </lineage>
</organism>
<evidence type="ECO:0000259" key="13">
    <source>
        <dbReference type="PROSITE" id="PS51880"/>
    </source>
</evidence>
<sequence>MSSVTVTLPDKSTKEFSSGVSSYEIATQIGARLAQDSIAVKVNCKLYDITSNITEDSEIEFVTINSEEGHEILLHSTAHLMAQAVKILFPKAKVTIGPSIENRFYYDFDVEIPFTENDLKNIENKMRELASQKQEITRFEMSRDEAIDLFNKKDEFYKVEIIREIDPKENITVYSQDSFIDLCRGPHLPNTGMIKHFKLLESSSAYWRGNEQNKVLQRIYGTAFSSKKDLDSYLFLIEESKKRDHRKLGKELNLFSFDDEVGPGLPLWLPKGTILVEELEKLAKNTERKAGY</sequence>
<protein>
    <recommendedName>
        <fullName evidence="2">threonine--tRNA ligase</fullName>
        <ecNumber evidence="2">6.1.1.3</ecNumber>
    </recommendedName>
    <alternativeName>
        <fullName evidence="10">Threonyl-tRNA synthetase</fullName>
    </alternativeName>
</protein>
<gene>
    <name evidence="14" type="ORF">METZ01_LOCUS261911</name>
</gene>
<dbReference type="Pfam" id="PF07973">
    <property type="entry name" value="tRNA_SAD"/>
    <property type="match status" value="1"/>
</dbReference>
<name>A0A382JCQ5_9ZZZZ</name>
<dbReference type="Pfam" id="PF02824">
    <property type="entry name" value="TGS"/>
    <property type="match status" value="1"/>
</dbReference>
<evidence type="ECO:0000256" key="3">
    <source>
        <dbReference type="ARBA" id="ARBA00022598"/>
    </source>
</evidence>
<evidence type="ECO:0000256" key="10">
    <source>
        <dbReference type="ARBA" id="ARBA00031900"/>
    </source>
</evidence>
<dbReference type="Gene3D" id="3.30.930.10">
    <property type="entry name" value="Bira Bifunctional Protein, Domain 2"/>
    <property type="match status" value="1"/>
</dbReference>
<dbReference type="InterPro" id="IPR012676">
    <property type="entry name" value="TGS-like"/>
</dbReference>
<dbReference type="SUPFAM" id="SSF55681">
    <property type="entry name" value="Class II aaRS and biotin synthetases"/>
    <property type="match status" value="1"/>
</dbReference>
<keyword evidence="9" id="KW-0030">Aminoacyl-tRNA synthetase</keyword>
<dbReference type="PANTHER" id="PTHR11451:SF44">
    <property type="entry name" value="THREONINE--TRNA LIGASE, CHLOROPLASTIC_MITOCHONDRIAL 2"/>
    <property type="match status" value="1"/>
</dbReference>
<feature type="domain" description="TGS" evidence="13">
    <location>
        <begin position="1"/>
        <end position="63"/>
    </location>
</feature>
<dbReference type="FunFam" id="3.30.54.20:FF:000002">
    <property type="entry name" value="Threonine--tRNA ligase"/>
    <property type="match status" value="1"/>
</dbReference>
<reference evidence="14" key="1">
    <citation type="submission" date="2018-05" db="EMBL/GenBank/DDBJ databases">
        <authorList>
            <person name="Lanie J.A."/>
            <person name="Ng W.-L."/>
            <person name="Kazmierczak K.M."/>
            <person name="Andrzejewski T.M."/>
            <person name="Davidsen T.M."/>
            <person name="Wayne K.J."/>
            <person name="Tettelin H."/>
            <person name="Glass J.I."/>
            <person name="Rusch D."/>
            <person name="Podicherti R."/>
            <person name="Tsui H.-C.T."/>
            <person name="Winkler M.E."/>
        </authorList>
    </citation>
    <scope>NUCLEOTIDE SEQUENCE</scope>
</reference>
<dbReference type="GO" id="GO:0004829">
    <property type="term" value="F:threonine-tRNA ligase activity"/>
    <property type="evidence" value="ECO:0007669"/>
    <property type="project" value="UniProtKB-EC"/>
</dbReference>
<feature type="coiled-coil region" evidence="12">
    <location>
        <begin position="112"/>
        <end position="142"/>
    </location>
</feature>
<dbReference type="Gene3D" id="3.30.54.20">
    <property type="match status" value="1"/>
</dbReference>
<keyword evidence="6" id="KW-0862">Zinc</keyword>
<evidence type="ECO:0000256" key="4">
    <source>
        <dbReference type="ARBA" id="ARBA00022723"/>
    </source>
</evidence>
<dbReference type="EC" id="6.1.1.3" evidence="2"/>
<evidence type="ECO:0000256" key="12">
    <source>
        <dbReference type="SAM" id="Coils"/>
    </source>
</evidence>
<evidence type="ECO:0000313" key="14">
    <source>
        <dbReference type="EMBL" id="SVC09057.1"/>
    </source>
</evidence>
<evidence type="ECO:0000256" key="2">
    <source>
        <dbReference type="ARBA" id="ARBA00013163"/>
    </source>
</evidence>
<proteinExistence type="inferred from homology"/>
<dbReference type="InterPro" id="IPR012675">
    <property type="entry name" value="Beta-grasp_dom_sf"/>
</dbReference>
<dbReference type="InterPro" id="IPR012947">
    <property type="entry name" value="tRNA_SAD"/>
</dbReference>
<dbReference type="GO" id="GO:0046872">
    <property type="term" value="F:metal ion binding"/>
    <property type="evidence" value="ECO:0007669"/>
    <property type="project" value="UniProtKB-KW"/>
</dbReference>
<evidence type="ECO:0000256" key="6">
    <source>
        <dbReference type="ARBA" id="ARBA00022833"/>
    </source>
</evidence>
<dbReference type="Gene3D" id="3.30.980.10">
    <property type="entry name" value="Threonyl-trna Synthetase, Chain A, domain 2"/>
    <property type="match status" value="1"/>
</dbReference>
<dbReference type="Gene3D" id="3.10.20.30">
    <property type="match status" value="1"/>
</dbReference>
<accession>A0A382JCQ5</accession>
<dbReference type="SUPFAM" id="SSF55186">
    <property type="entry name" value="ThrRS/AlaRS common domain"/>
    <property type="match status" value="1"/>
</dbReference>
<comment type="similarity">
    <text evidence="1">Belongs to the class-II aminoacyl-tRNA synthetase family.</text>
</comment>
<dbReference type="EMBL" id="UINC01073004">
    <property type="protein sequence ID" value="SVC09057.1"/>
    <property type="molecule type" value="Genomic_DNA"/>
</dbReference>
<comment type="catalytic activity">
    <reaction evidence="11">
        <text>tRNA(Thr) + L-threonine + ATP = L-threonyl-tRNA(Thr) + AMP + diphosphate + H(+)</text>
        <dbReference type="Rhea" id="RHEA:24624"/>
        <dbReference type="Rhea" id="RHEA-COMP:9670"/>
        <dbReference type="Rhea" id="RHEA-COMP:9704"/>
        <dbReference type="ChEBI" id="CHEBI:15378"/>
        <dbReference type="ChEBI" id="CHEBI:30616"/>
        <dbReference type="ChEBI" id="CHEBI:33019"/>
        <dbReference type="ChEBI" id="CHEBI:57926"/>
        <dbReference type="ChEBI" id="CHEBI:78442"/>
        <dbReference type="ChEBI" id="CHEBI:78534"/>
        <dbReference type="ChEBI" id="CHEBI:456215"/>
        <dbReference type="EC" id="6.1.1.3"/>
    </reaction>
</comment>
<keyword evidence="5" id="KW-0547">Nucleotide-binding</keyword>
<keyword evidence="3" id="KW-0436">Ligase</keyword>
<evidence type="ECO:0000256" key="11">
    <source>
        <dbReference type="ARBA" id="ARBA00049515"/>
    </source>
</evidence>
<evidence type="ECO:0000256" key="5">
    <source>
        <dbReference type="ARBA" id="ARBA00022741"/>
    </source>
</evidence>
<dbReference type="SUPFAM" id="SSF81271">
    <property type="entry name" value="TGS-like"/>
    <property type="match status" value="1"/>
</dbReference>
<dbReference type="InterPro" id="IPR004095">
    <property type="entry name" value="TGS"/>
</dbReference>
<feature type="non-terminal residue" evidence="14">
    <location>
        <position position="292"/>
    </location>
</feature>
<evidence type="ECO:0000256" key="8">
    <source>
        <dbReference type="ARBA" id="ARBA00022917"/>
    </source>
</evidence>
<dbReference type="CDD" id="cd01667">
    <property type="entry name" value="TGS_ThrRS"/>
    <property type="match status" value="1"/>
</dbReference>
<dbReference type="SMART" id="SM00863">
    <property type="entry name" value="tRNA_SAD"/>
    <property type="match status" value="1"/>
</dbReference>
<evidence type="ECO:0000256" key="1">
    <source>
        <dbReference type="ARBA" id="ARBA00008226"/>
    </source>
</evidence>
<dbReference type="AlphaFoldDB" id="A0A382JCQ5"/>
<evidence type="ECO:0000256" key="7">
    <source>
        <dbReference type="ARBA" id="ARBA00022840"/>
    </source>
</evidence>
<keyword evidence="4" id="KW-0479">Metal-binding</keyword>
<dbReference type="FunFam" id="3.30.980.10:FF:000005">
    <property type="entry name" value="Threonyl-tRNA synthetase, mitochondrial"/>
    <property type="match status" value="1"/>
</dbReference>